<reference evidence="1 2" key="1">
    <citation type="submission" date="2023-08" db="EMBL/GenBank/DDBJ databases">
        <title>A Necator americanus chromosomal reference genome.</title>
        <authorList>
            <person name="Ilik V."/>
            <person name="Petrzelkova K.J."/>
            <person name="Pardy F."/>
            <person name="Fuh T."/>
            <person name="Niatou-Singa F.S."/>
            <person name="Gouil Q."/>
            <person name="Baker L."/>
            <person name="Ritchie M.E."/>
            <person name="Jex A.R."/>
            <person name="Gazzola D."/>
            <person name="Li H."/>
            <person name="Toshio Fujiwara R."/>
            <person name="Zhan B."/>
            <person name="Aroian R.V."/>
            <person name="Pafco B."/>
            <person name="Schwarz E.M."/>
        </authorList>
    </citation>
    <scope>NUCLEOTIDE SEQUENCE [LARGE SCALE GENOMIC DNA]</scope>
    <source>
        <strain evidence="1 2">Aroian</strain>
        <tissue evidence="1">Whole animal</tissue>
    </source>
</reference>
<dbReference type="InterPro" id="IPR004245">
    <property type="entry name" value="DUF229"/>
</dbReference>
<evidence type="ECO:0000313" key="1">
    <source>
        <dbReference type="EMBL" id="KAK6751782.1"/>
    </source>
</evidence>
<sequence>MFSIIGSYRSTLSWSPLPMMRAHHREVRHSGIKIPLPTPFAEADKRSDFLFHPFDNACKFVIPNTYASDITQWRVGERLRQLRCPYEDFDFATMDSEGYMYVHPHFTEYPTITNDVKCKVVFLEGGLRSKNQHYDKFEEVATVEAPENKRFFANGDVFYIRCLQKNKVVFQKPYAGIRDTTREKYKVYIKDDTESFDNFGRQRNTPGNAPTPSRYSIDILAFDSTSRTMFLRHMPRTAEIMNRLGYEFLYGYTKVGDNSMVNLEPILAGDIPEALNESKYDNSSDISHEWILPSTKKLDPTLLPFLWKMMSEKFGCRTMFNDDIADKNRGIFHYPPNEFQAGFTSPPTDHYYRAYYLAVYKDWVYGNCKDGEQIQREFVDIWRRFANVYKDVCHFGFTFITSLTHEAGLTIETIDEFMKSSIENLYLNGALDNTVSIIMGDHGNRIGLVQYSYTGRIEERMPLMAIRLPTNFKSLYPREYSNFLANKWKLTSNFDVHQMLKDISLMHLGDKKEVLPDRGRGISLLDEIPSNRTCHDAYVAENFCTCLVDRHAQTMPKEKNPEKKKNIANEKYKDAIVSWIKENSLDYCLDHSNITINGTVEILGLNNLVRHGMRSKENVTEVELVRKKEPKMDAPESECLFANGEVFNIRCLQKDKNTRSSVFSSNQDFLIIVIPRLSGSDEGDDAETLTVIKPLAFDSTSRTMFLRPRTAEIMNRLGYEFLCGYIKVGDDSMVNLEPVLAGDIPEALNESIYDNSSDINCEWILPTNKNLEATPLPFLLKTMKESERCIFRVNKKLEVG</sequence>
<dbReference type="PANTHER" id="PTHR10974">
    <property type="entry name" value="FI08016P-RELATED"/>
    <property type="match status" value="1"/>
</dbReference>
<dbReference type="EMBL" id="JAVFWL010000004">
    <property type="protein sequence ID" value="KAK6751782.1"/>
    <property type="molecule type" value="Genomic_DNA"/>
</dbReference>
<gene>
    <name evidence="1" type="primary">Necator_chrIV.g16591</name>
    <name evidence="1" type="ORF">RB195_003294</name>
</gene>
<protein>
    <recommendedName>
        <fullName evidence="3">Histidine acid phosphatase</fullName>
    </recommendedName>
</protein>
<dbReference type="PANTHER" id="PTHR10974:SF6">
    <property type="entry name" value="PROTEIN CBG19234"/>
    <property type="match status" value="1"/>
</dbReference>
<proteinExistence type="predicted"/>
<keyword evidence="2" id="KW-1185">Reference proteome</keyword>
<dbReference type="Pfam" id="PF02995">
    <property type="entry name" value="DUF229"/>
    <property type="match status" value="2"/>
</dbReference>
<organism evidence="1 2">
    <name type="scientific">Necator americanus</name>
    <name type="common">Human hookworm</name>
    <dbReference type="NCBI Taxonomy" id="51031"/>
    <lineage>
        <taxon>Eukaryota</taxon>
        <taxon>Metazoa</taxon>
        <taxon>Ecdysozoa</taxon>
        <taxon>Nematoda</taxon>
        <taxon>Chromadorea</taxon>
        <taxon>Rhabditida</taxon>
        <taxon>Rhabditina</taxon>
        <taxon>Rhabditomorpha</taxon>
        <taxon>Strongyloidea</taxon>
        <taxon>Ancylostomatidae</taxon>
        <taxon>Bunostominae</taxon>
        <taxon>Necator</taxon>
    </lineage>
</organism>
<comment type="caution">
    <text evidence="1">The sequence shown here is derived from an EMBL/GenBank/DDBJ whole genome shotgun (WGS) entry which is preliminary data.</text>
</comment>
<evidence type="ECO:0000313" key="2">
    <source>
        <dbReference type="Proteomes" id="UP001303046"/>
    </source>
</evidence>
<accession>A0ABR1DMZ5</accession>
<evidence type="ECO:0008006" key="3">
    <source>
        <dbReference type="Google" id="ProtNLM"/>
    </source>
</evidence>
<name>A0ABR1DMZ5_NECAM</name>
<dbReference type="Proteomes" id="UP001303046">
    <property type="component" value="Unassembled WGS sequence"/>
</dbReference>
<dbReference type="CDD" id="cd16021">
    <property type="entry name" value="ALP_like"/>
    <property type="match status" value="1"/>
</dbReference>